<feature type="compositionally biased region" description="Basic and acidic residues" evidence="1">
    <location>
        <begin position="38"/>
        <end position="60"/>
    </location>
</feature>
<accession>A0AAN7W991</accession>
<feature type="chain" id="PRO_5043033029" evidence="2">
    <location>
        <begin position="26"/>
        <end position="94"/>
    </location>
</feature>
<dbReference type="AlphaFoldDB" id="A0AAN7W991"/>
<gene>
    <name evidence="3" type="ORF">LTR97_007441</name>
</gene>
<evidence type="ECO:0000313" key="3">
    <source>
        <dbReference type="EMBL" id="KAK5697304.1"/>
    </source>
</evidence>
<feature type="signal peptide" evidence="2">
    <location>
        <begin position="1"/>
        <end position="25"/>
    </location>
</feature>
<dbReference type="Proteomes" id="UP001310594">
    <property type="component" value="Unassembled WGS sequence"/>
</dbReference>
<keyword evidence="2" id="KW-0732">Signal</keyword>
<protein>
    <submittedName>
        <fullName evidence="3">Uncharacterized protein</fullName>
    </submittedName>
</protein>
<feature type="region of interest" description="Disordered" evidence="1">
    <location>
        <begin position="38"/>
        <end position="74"/>
    </location>
</feature>
<evidence type="ECO:0000313" key="4">
    <source>
        <dbReference type="Proteomes" id="UP001310594"/>
    </source>
</evidence>
<name>A0AAN7W991_9PEZI</name>
<sequence>MAFQAWAYVLMFFGIVAMNHKYGESYEEVKARQERRRERTLERMEKARAAEKKADEEAKERRRMAREKRRQEEERLEAIREKERRWMYGHHERW</sequence>
<comment type="caution">
    <text evidence="3">The sequence shown here is derived from an EMBL/GenBank/DDBJ whole genome shotgun (WGS) entry which is preliminary data.</text>
</comment>
<evidence type="ECO:0000256" key="1">
    <source>
        <dbReference type="SAM" id="MobiDB-lite"/>
    </source>
</evidence>
<evidence type="ECO:0000256" key="2">
    <source>
        <dbReference type="SAM" id="SignalP"/>
    </source>
</evidence>
<proteinExistence type="predicted"/>
<organism evidence="3 4">
    <name type="scientific">Elasticomyces elasticus</name>
    <dbReference type="NCBI Taxonomy" id="574655"/>
    <lineage>
        <taxon>Eukaryota</taxon>
        <taxon>Fungi</taxon>
        <taxon>Dikarya</taxon>
        <taxon>Ascomycota</taxon>
        <taxon>Pezizomycotina</taxon>
        <taxon>Dothideomycetes</taxon>
        <taxon>Dothideomycetidae</taxon>
        <taxon>Mycosphaerellales</taxon>
        <taxon>Teratosphaeriaceae</taxon>
        <taxon>Elasticomyces</taxon>
    </lineage>
</organism>
<reference evidence="3" key="1">
    <citation type="submission" date="2023-08" db="EMBL/GenBank/DDBJ databases">
        <title>Black Yeasts Isolated from many extreme environments.</title>
        <authorList>
            <person name="Coleine C."/>
            <person name="Stajich J.E."/>
            <person name="Selbmann L."/>
        </authorList>
    </citation>
    <scope>NUCLEOTIDE SEQUENCE</scope>
    <source>
        <strain evidence="3">CCFEE 5810</strain>
    </source>
</reference>
<dbReference type="EMBL" id="JAVRQU010000011">
    <property type="protein sequence ID" value="KAK5697304.1"/>
    <property type="molecule type" value="Genomic_DNA"/>
</dbReference>